<dbReference type="Proteomes" id="UP001060355">
    <property type="component" value="Segment"/>
</dbReference>
<sequence>MADQPTTLSALLAEHEYVVWSSGDGYHVPHEDALGCSCGVLYWQHIEHADCGCDWDDSLDAPQRHAEHIIAMAIRARLARSRGGVR</sequence>
<protein>
    <submittedName>
        <fullName evidence="1">Uncharacterized protein</fullName>
    </submittedName>
</protein>
<dbReference type="GeneID" id="80018970"/>
<evidence type="ECO:0000313" key="2">
    <source>
        <dbReference type="Proteomes" id="UP001060355"/>
    </source>
</evidence>
<organism evidence="1 2">
    <name type="scientific">Gordonia phage Finkle</name>
    <dbReference type="NCBI Taxonomy" id="2926099"/>
    <lineage>
        <taxon>Viruses</taxon>
        <taxon>Duplodnaviria</taxon>
        <taxon>Heunggongvirae</taxon>
        <taxon>Uroviricota</taxon>
        <taxon>Caudoviricetes</taxon>
        <taxon>Finkelvirus</taxon>
        <taxon>Finkelvirus finkel</taxon>
    </lineage>
</organism>
<dbReference type="EMBL" id="ON456347">
    <property type="protein sequence ID" value="UTN92987.1"/>
    <property type="molecule type" value="Genomic_DNA"/>
</dbReference>
<proteinExistence type="predicted"/>
<evidence type="ECO:0000313" key="1">
    <source>
        <dbReference type="EMBL" id="UTN92987.1"/>
    </source>
</evidence>
<gene>
    <name evidence="1" type="primary">73</name>
    <name evidence="1" type="ORF">SEA_FINKLE_73</name>
</gene>
<name>A0A9E7NJ29_9CAUD</name>
<dbReference type="RefSeq" id="YP_010754386.1">
    <property type="nucleotide sequence ID" value="NC_073459.1"/>
</dbReference>
<dbReference type="KEGG" id="vg:80018970"/>
<keyword evidence="2" id="KW-1185">Reference proteome</keyword>
<accession>A0A9E7NJ29</accession>
<reference evidence="1" key="1">
    <citation type="submission" date="2022-05" db="EMBL/GenBank/DDBJ databases">
        <authorList>
            <person name="Ashby S."/>
            <person name="Bressette G."/>
            <person name="Brown S."/>
            <person name="Charles S."/>
            <person name="Neely M.N."/>
            <person name="Molloy S.D."/>
            <person name="Garlena R.A."/>
            <person name="Russell D.A."/>
            <person name="Jacobs-Sera D."/>
            <person name="Hatfull G.F."/>
        </authorList>
    </citation>
    <scope>NUCLEOTIDE SEQUENCE</scope>
</reference>